<keyword evidence="3" id="KW-0648">Protein biosynthesis</keyword>
<comment type="caution">
    <text evidence="4">The sequence shown here is derived from an EMBL/GenBank/DDBJ whole genome shotgun (WGS) entry which is preliminary data.</text>
</comment>
<dbReference type="GO" id="GO:0005085">
    <property type="term" value="F:guanyl-nucleotide exchange factor activity"/>
    <property type="evidence" value="ECO:0007669"/>
    <property type="project" value="TreeGrafter"/>
</dbReference>
<dbReference type="AlphaFoldDB" id="A0A1D3CTJ0"/>
<dbReference type="InterPro" id="IPR049720">
    <property type="entry name" value="EF1B_bsu/dsu"/>
</dbReference>
<dbReference type="Proteomes" id="UP000095192">
    <property type="component" value="Unassembled WGS sequence"/>
</dbReference>
<dbReference type="FunFam" id="3.30.70.60:FF:000001">
    <property type="entry name" value="Elongation factor 1-beta 1 like"/>
    <property type="match status" value="1"/>
</dbReference>
<dbReference type="Gene3D" id="3.30.70.60">
    <property type="match status" value="1"/>
</dbReference>
<dbReference type="InterPro" id="IPR001326">
    <property type="entry name" value="Transl_elong_EF1B_B/D_CS"/>
</dbReference>
<protein>
    <submittedName>
        <fullName evidence="4">EF-1 guanine nucleotide exchange domain-containing protein</fullName>
    </submittedName>
</protein>
<dbReference type="GeneID" id="34617773"/>
<accession>A0A1D3CTJ0</accession>
<dbReference type="OrthoDB" id="347452at2759"/>
<dbReference type="PROSITE" id="PS00824">
    <property type="entry name" value="EF1BD_1"/>
    <property type="match status" value="1"/>
</dbReference>
<dbReference type="SMART" id="SM00888">
    <property type="entry name" value="EF1_GNE"/>
    <property type="match status" value="1"/>
</dbReference>
<dbReference type="GO" id="GO:0003746">
    <property type="term" value="F:translation elongation factor activity"/>
    <property type="evidence" value="ECO:0007669"/>
    <property type="project" value="UniProtKB-KW"/>
</dbReference>
<gene>
    <name evidence="4" type="ORF">cyc_00634</name>
</gene>
<reference evidence="4 5" key="1">
    <citation type="journal article" date="2016" name="BMC Genomics">
        <title>Comparative genomics reveals Cyclospora cayetanensis possesses coccidia-like metabolism and invasion components but unique surface antigens.</title>
        <authorList>
            <person name="Liu S."/>
            <person name="Wang L."/>
            <person name="Zheng H."/>
            <person name="Xu Z."/>
            <person name="Roellig D.M."/>
            <person name="Li N."/>
            <person name="Frace M.A."/>
            <person name="Tang K."/>
            <person name="Arrowood M.J."/>
            <person name="Moss D.M."/>
            <person name="Zhang L."/>
            <person name="Feng Y."/>
            <person name="Xiao L."/>
        </authorList>
    </citation>
    <scope>NUCLEOTIDE SEQUENCE [LARGE SCALE GENOMIC DNA]</scope>
    <source>
        <strain evidence="4 5">CHN_HEN01</strain>
    </source>
</reference>
<evidence type="ECO:0000313" key="5">
    <source>
        <dbReference type="Proteomes" id="UP000095192"/>
    </source>
</evidence>
<sequence length="181" mass="20346">MAPLADLHELSTPCAYYLGSTGAPKGKPAEEEDDIDLFGEETAEDKEALKKLSDSKKNEKKKKQVINKSMLVIEVKPSSSETNLDDIEKEIRKIQIEGLTWGENTKKVPIAFGLYKLQVQCVILDDIVETQSITDRIEEIGMNEEDKKKREAMMDHGEEDEDDEELSGLVQSAEIVSFNKL</sequence>
<evidence type="ECO:0000256" key="2">
    <source>
        <dbReference type="ARBA" id="ARBA00022768"/>
    </source>
</evidence>
<keyword evidence="2" id="KW-0251">Elongation factor</keyword>
<dbReference type="VEuPathDB" id="ToxoDB:cyc_00634"/>
<organism evidence="4 5">
    <name type="scientific">Cyclospora cayetanensis</name>
    <dbReference type="NCBI Taxonomy" id="88456"/>
    <lineage>
        <taxon>Eukaryota</taxon>
        <taxon>Sar</taxon>
        <taxon>Alveolata</taxon>
        <taxon>Apicomplexa</taxon>
        <taxon>Conoidasida</taxon>
        <taxon>Coccidia</taxon>
        <taxon>Eucoccidiorida</taxon>
        <taxon>Eimeriorina</taxon>
        <taxon>Eimeriidae</taxon>
        <taxon>Cyclospora</taxon>
    </lineage>
</organism>
<proteinExistence type="inferred from homology"/>
<dbReference type="EMBL" id="JROU02002018">
    <property type="protein sequence ID" value="OEH74521.1"/>
    <property type="molecule type" value="Genomic_DNA"/>
</dbReference>
<keyword evidence="5" id="KW-1185">Reference proteome</keyword>
<dbReference type="InterPro" id="IPR014038">
    <property type="entry name" value="EF1B_bsu/dsu_GNE"/>
</dbReference>
<dbReference type="PANTHER" id="PTHR11595">
    <property type="entry name" value="EF-HAND AND COILED-COIL DOMAIN-CONTAINING FAMILY MEMBER"/>
    <property type="match status" value="1"/>
</dbReference>
<comment type="similarity">
    <text evidence="1">Belongs to the EF-1-beta/EF-1-delta family.</text>
</comment>
<evidence type="ECO:0000313" key="4">
    <source>
        <dbReference type="EMBL" id="OEH74521.1"/>
    </source>
</evidence>
<dbReference type="VEuPathDB" id="ToxoDB:LOC34617773"/>
<dbReference type="CDD" id="cd00292">
    <property type="entry name" value="EF1B"/>
    <property type="match status" value="1"/>
</dbReference>
<dbReference type="SUPFAM" id="SSF54984">
    <property type="entry name" value="eEF-1beta-like"/>
    <property type="match status" value="1"/>
</dbReference>
<evidence type="ECO:0000256" key="1">
    <source>
        <dbReference type="ARBA" id="ARBA00007411"/>
    </source>
</evidence>
<dbReference type="GO" id="GO:0005829">
    <property type="term" value="C:cytosol"/>
    <property type="evidence" value="ECO:0007669"/>
    <property type="project" value="TreeGrafter"/>
</dbReference>
<name>A0A1D3CTJ0_9EIME</name>
<dbReference type="InterPro" id="IPR036219">
    <property type="entry name" value="eEF-1beta-like_sf"/>
</dbReference>
<dbReference type="GO" id="GO:0005853">
    <property type="term" value="C:eukaryotic translation elongation factor 1 complex"/>
    <property type="evidence" value="ECO:0007669"/>
    <property type="project" value="InterPro"/>
</dbReference>
<dbReference type="PANTHER" id="PTHR11595:SF21">
    <property type="entry name" value="ELONGATION FACTOR 1-BETA"/>
    <property type="match status" value="1"/>
</dbReference>
<dbReference type="Pfam" id="PF00736">
    <property type="entry name" value="EF1_GNE"/>
    <property type="match status" value="1"/>
</dbReference>
<evidence type="ECO:0000256" key="3">
    <source>
        <dbReference type="ARBA" id="ARBA00022917"/>
    </source>
</evidence>
<dbReference type="InterPro" id="IPR014717">
    <property type="entry name" value="Transl_elong_EF1B/ribsomal_bS6"/>
</dbReference>